<keyword evidence="2" id="KW-0808">Transferase</keyword>
<dbReference type="GO" id="GO:0008713">
    <property type="term" value="F:ADP-heptose-lipopolysaccharide heptosyltransferase activity"/>
    <property type="evidence" value="ECO:0007669"/>
    <property type="project" value="TreeGrafter"/>
</dbReference>
<dbReference type="SUPFAM" id="SSF53756">
    <property type="entry name" value="UDP-Glycosyltransferase/glycogen phosphorylase"/>
    <property type="match status" value="1"/>
</dbReference>
<reference evidence="4" key="1">
    <citation type="submission" date="2017-09" db="EMBL/GenBank/DDBJ databases">
        <title>Depth-based differentiation of microbial function through sediment-hosted aquifers and enrichment of novel symbionts in the deep terrestrial subsurface.</title>
        <authorList>
            <person name="Probst A.J."/>
            <person name="Ladd B."/>
            <person name="Jarett J.K."/>
            <person name="Geller-Mcgrath D.E."/>
            <person name="Sieber C.M.K."/>
            <person name="Emerson J.B."/>
            <person name="Anantharaman K."/>
            <person name="Thomas B.C."/>
            <person name="Malmstrom R."/>
            <person name="Stieglmeier M."/>
            <person name="Klingl A."/>
            <person name="Woyke T."/>
            <person name="Ryan C.M."/>
            <person name="Banfield J.F."/>
        </authorList>
    </citation>
    <scope>NUCLEOTIDE SEQUENCE [LARGE SCALE GENOMIC DNA]</scope>
</reference>
<sequence>ELIDLYNIADVLVTNDSGPAHFASLTPIKNFVFFGPETPKLYAPLGKNTHIFYSDFPCSPCLSAFNHRHTSCKDNKCLLVISVEEVYQAVTKELAE</sequence>
<dbReference type="GO" id="GO:0005829">
    <property type="term" value="C:cytosol"/>
    <property type="evidence" value="ECO:0007669"/>
    <property type="project" value="TreeGrafter"/>
</dbReference>
<evidence type="ECO:0000256" key="1">
    <source>
        <dbReference type="ARBA" id="ARBA00022676"/>
    </source>
</evidence>
<dbReference type="Proteomes" id="UP000229335">
    <property type="component" value="Unassembled WGS sequence"/>
</dbReference>
<evidence type="ECO:0000313" key="3">
    <source>
        <dbReference type="EMBL" id="PIT93873.1"/>
    </source>
</evidence>
<keyword evidence="1" id="KW-0328">Glycosyltransferase</keyword>
<dbReference type="InterPro" id="IPR002201">
    <property type="entry name" value="Glyco_trans_9"/>
</dbReference>
<dbReference type="PANTHER" id="PTHR30160">
    <property type="entry name" value="TETRAACYLDISACCHARIDE 4'-KINASE-RELATED"/>
    <property type="match status" value="1"/>
</dbReference>
<protein>
    <recommendedName>
        <fullName evidence="5">Glycosyltransferase family 9 protein</fullName>
    </recommendedName>
</protein>
<gene>
    <name evidence="3" type="ORF">COU00_02030</name>
</gene>
<dbReference type="GO" id="GO:0009244">
    <property type="term" value="P:lipopolysaccharide core region biosynthetic process"/>
    <property type="evidence" value="ECO:0007669"/>
    <property type="project" value="TreeGrafter"/>
</dbReference>
<organism evidence="3 4">
    <name type="scientific">Candidatus Falkowbacteria bacterium CG10_big_fil_rev_8_21_14_0_10_43_11</name>
    <dbReference type="NCBI Taxonomy" id="1974568"/>
    <lineage>
        <taxon>Bacteria</taxon>
        <taxon>Candidatus Falkowiibacteriota</taxon>
    </lineage>
</organism>
<evidence type="ECO:0000256" key="2">
    <source>
        <dbReference type="ARBA" id="ARBA00022679"/>
    </source>
</evidence>
<feature type="non-terminal residue" evidence="3">
    <location>
        <position position="1"/>
    </location>
</feature>
<dbReference type="EMBL" id="PFAS01000032">
    <property type="protein sequence ID" value="PIT93873.1"/>
    <property type="molecule type" value="Genomic_DNA"/>
</dbReference>
<comment type="caution">
    <text evidence="3">The sequence shown here is derived from an EMBL/GenBank/DDBJ whole genome shotgun (WGS) entry which is preliminary data.</text>
</comment>
<dbReference type="Gene3D" id="3.40.50.2000">
    <property type="entry name" value="Glycogen Phosphorylase B"/>
    <property type="match status" value="1"/>
</dbReference>
<evidence type="ECO:0008006" key="5">
    <source>
        <dbReference type="Google" id="ProtNLM"/>
    </source>
</evidence>
<dbReference type="Pfam" id="PF01075">
    <property type="entry name" value="Glyco_transf_9"/>
    <property type="match status" value="1"/>
</dbReference>
<evidence type="ECO:0000313" key="4">
    <source>
        <dbReference type="Proteomes" id="UP000229335"/>
    </source>
</evidence>
<name>A0A2M6WM56_9BACT</name>
<proteinExistence type="predicted"/>
<dbReference type="InterPro" id="IPR051199">
    <property type="entry name" value="LPS_LOS_Heptosyltrfase"/>
</dbReference>
<dbReference type="AlphaFoldDB" id="A0A2M6WM56"/>
<accession>A0A2M6WM56</accession>